<sequence length="300" mass="33947">MNKKFVVIVATSLVGLGLTGFYGLKGTAAETGTNDSKQQQSLVEEIDRNISLTTVQSKMLNAIDHYQSATGSFRTILTPIGVDETVDFEVYRGTSPWSHVKVTNNQNKEITETTFDGNTSMLINHNNKTYMQDKVSVQKQKVELDQNKPRSYKNDQGELVFVKRQDAAFSGIANDVLFPQDYAFWLTPSNYKIAGEEELLNRTSIVIEGEHDDPILAKKHQSSHFKMWIDKETGVLLKLVETNNNNEVTNSIEVLSIEFDKQQDFSTLSKTHAVPSDYKDVSRKLGNRENREEKKSEKEN</sequence>
<feature type="region of interest" description="Disordered" evidence="1">
    <location>
        <begin position="276"/>
        <end position="300"/>
    </location>
</feature>
<proteinExistence type="predicted"/>
<name>A0ABY4WIW8_9BACL</name>
<organism evidence="2 3">
    <name type="scientific">Brevibacillus ruminantium</name>
    <dbReference type="NCBI Taxonomy" id="2950604"/>
    <lineage>
        <taxon>Bacteria</taxon>
        <taxon>Bacillati</taxon>
        <taxon>Bacillota</taxon>
        <taxon>Bacilli</taxon>
        <taxon>Bacillales</taxon>
        <taxon>Paenibacillaceae</taxon>
        <taxon>Brevibacillus</taxon>
    </lineage>
</organism>
<gene>
    <name evidence="2" type="ORF">NDK47_06775</name>
</gene>
<dbReference type="EMBL" id="CP098755">
    <property type="protein sequence ID" value="USG66993.1"/>
    <property type="molecule type" value="Genomic_DNA"/>
</dbReference>
<evidence type="ECO:0000256" key="1">
    <source>
        <dbReference type="SAM" id="MobiDB-lite"/>
    </source>
</evidence>
<evidence type="ECO:0000313" key="2">
    <source>
        <dbReference type="EMBL" id="USG66993.1"/>
    </source>
</evidence>
<evidence type="ECO:0008006" key="4">
    <source>
        <dbReference type="Google" id="ProtNLM"/>
    </source>
</evidence>
<dbReference type="Proteomes" id="UP001056500">
    <property type="component" value="Chromosome"/>
</dbReference>
<evidence type="ECO:0000313" key="3">
    <source>
        <dbReference type="Proteomes" id="UP001056500"/>
    </source>
</evidence>
<keyword evidence="3" id="KW-1185">Reference proteome</keyword>
<dbReference type="Gene3D" id="2.50.20.10">
    <property type="entry name" value="Lipoprotein localisation LolA/LolB/LppX"/>
    <property type="match status" value="1"/>
</dbReference>
<reference evidence="2" key="1">
    <citation type="submission" date="2022-06" db="EMBL/GenBank/DDBJ databases">
        <title>Genome sequencing of Brevibacillus sp. BB3-R1.</title>
        <authorList>
            <person name="Heo J."/>
            <person name="Lee D."/>
            <person name="Won M."/>
            <person name="Han B.-H."/>
            <person name="Hong S.-B."/>
            <person name="Kwon S.-W."/>
        </authorList>
    </citation>
    <scope>NUCLEOTIDE SEQUENCE</scope>
    <source>
        <strain evidence="2">BB3-R1</strain>
    </source>
</reference>
<dbReference type="RefSeq" id="WP_251874097.1">
    <property type="nucleotide sequence ID" value="NZ_CP098755.1"/>
</dbReference>
<accession>A0ABY4WIW8</accession>
<feature type="compositionally biased region" description="Basic and acidic residues" evidence="1">
    <location>
        <begin position="277"/>
        <end position="300"/>
    </location>
</feature>
<protein>
    <recommendedName>
        <fullName evidence="4">MucB/RseB N-terminal domain-containing protein</fullName>
    </recommendedName>
</protein>